<organism evidence="2 3">
    <name type="scientific">Helianthus annuus</name>
    <name type="common">Common sunflower</name>
    <dbReference type="NCBI Taxonomy" id="4232"/>
    <lineage>
        <taxon>Eukaryota</taxon>
        <taxon>Viridiplantae</taxon>
        <taxon>Streptophyta</taxon>
        <taxon>Embryophyta</taxon>
        <taxon>Tracheophyta</taxon>
        <taxon>Spermatophyta</taxon>
        <taxon>Magnoliopsida</taxon>
        <taxon>eudicotyledons</taxon>
        <taxon>Gunneridae</taxon>
        <taxon>Pentapetalae</taxon>
        <taxon>asterids</taxon>
        <taxon>campanulids</taxon>
        <taxon>Asterales</taxon>
        <taxon>Asteraceae</taxon>
        <taxon>Asteroideae</taxon>
        <taxon>Heliantheae alliance</taxon>
        <taxon>Heliantheae</taxon>
        <taxon>Helianthus</taxon>
    </lineage>
</organism>
<dbReference type="EMBL" id="MNCJ02000323">
    <property type="protein sequence ID" value="KAF5795338.1"/>
    <property type="molecule type" value="Genomic_DNA"/>
</dbReference>
<accession>A0A251U5G4</accession>
<keyword evidence="3" id="KW-1185">Reference proteome</keyword>
<dbReference type="Gramene" id="mRNA:HanXRQr2_Chr08g0338481">
    <property type="protein sequence ID" value="mRNA:HanXRQr2_Chr08g0338481"/>
    <property type="gene ID" value="HanXRQr2_Chr08g0338481"/>
</dbReference>
<dbReference type="AlphaFoldDB" id="A0A251U5G4"/>
<evidence type="ECO:0000313" key="1">
    <source>
        <dbReference type="EMBL" id="KAF5795338.1"/>
    </source>
</evidence>
<evidence type="ECO:0000313" key="3">
    <source>
        <dbReference type="Proteomes" id="UP000215914"/>
    </source>
</evidence>
<reference evidence="1 3" key="1">
    <citation type="journal article" date="2017" name="Nature">
        <title>The sunflower genome provides insights into oil metabolism, flowering and Asterid evolution.</title>
        <authorList>
            <person name="Badouin H."/>
            <person name="Gouzy J."/>
            <person name="Grassa C.J."/>
            <person name="Murat F."/>
            <person name="Staton S.E."/>
            <person name="Cottret L."/>
            <person name="Lelandais-Briere C."/>
            <person name="Owens G.L."/>
            <person name="Carrere S."/>
            <person name="Mayjonade B."/>
            <person name="Legrand L."/>
            <person name="Gill N."/>
            <person name="Kane N.C."/>
            <person name="Bowers J.E."/>
            <person name="Hubner S."/>
            <person name="Bellec A."/>
            <person name="Berard A."/>
            <person name="Berges H."/>
            <person name="Blanchet N."/>
            <person name="Boniface M.C."/>
            <person name="Brunel D."/>
            <person name="Catrice O."/>
            <person name="Chaidir N."/>
            <person name="Claudel C."/>
            <person name="Donnadieu C."/>
            <person name="Faraut T."/>
            <person name="Fievet G."/>
            <person name="Helmstetter N."/>
            <person name="King M."/>
            <person name="Knapp S.J."/>
            <person name="Lai Z."/>
            <person name="Le Paslier M.C."/>
            <person name="Lippi Y."/>
            <person name="Lorenzon L."/>
            <person name="Mandel J.R."/>
            <person name="Marage G."/>
            <person name="Marchand G."/>
            <person name="Marquand E."/>
            <person name="Bret-Mestries E."/>
            <person name="Morien E."/>
            <person name="Nambeesan S."/>
            <person name="Nguyen T."/>
            <person name="Pegot-Espagnet P."/>
            <person name="Pouilly N."/>
            <person name="Raftis F."/>
            <person name="Sallet E."/>
            <person name="Schiex T."/>
            <person name="Thomas J."/>
            <person name="Vandecasteele C."/>
            <person name="Vares D."/>
            <person name="Vear F."/>
            <person name="Vautrin S."/>
            <person name="Crespi M."/>
            <person name="Mangin B."/>
            <person name="Burke J.M."/>
            <person name="Salse J."/>
            <person name="Munos S."/>
            <person name="Vincourt P."/>
            <person name="Rieseberg L.H."/>
            <person name="Langlade N.B."/>
        </authorList>
    </citation>
    <scope>NUCLEOTIDE SEQUENCE [LARGE SCALE GENOMIC DNA]</scope>
    <source>
        <strain evidence="3">cv. SF193</strain>
        <tissue evidence="1">Leaves</tissue>
    </source>
</reference>
<reference evidence="1" key="3">
    <citation type="submission" date="2020-06" db="EMBL/GenBank/DDBJ databases">
        <title>Helianthus annuus Genome sequencing and assembly Release 2.</title>
        <authorList>
            <person name="Gouzy J."/>
            <person name="Langlade N."/>
            <person name="Munos S."/>
        </authorList>
    </citation>
    <scope>NUCLEOTIDE SEQUENCE</scope>
    <source>
        <tissue evidence="1">Leaves</tissue>
    </source>
</reference>
<gene>
    <name evidence="2" type="ORF">HannXRQ_Chr08g0224791</name>
    <name evidence="1" type="ORF">HanXRQr2_Chr08g0338481</name>
</gene>
<sequence length="74" mass="8901">MHRTITRLTKDYRVGEFTRYNSRVTKKLDSTISFWMELNMQVEVQEKGLLKFQSMRSCVDKRDTTLVMINLLRL</sequence>
<name>A0A251U5G4_HELAN</name>
<dbReference type="EMBL" id="CM007897">
    <property type="protein sequence ID" value="OTG18597.1"/>
    <property type="molecule type" value="Genomic_DNA"/>
</dbReference>
<dbReference type="Proteomes" id="UP000215914">
    <property type="component" value="Chromosome 8"/>
</dbReference>
<dbReference type="InParanoid" id="A0A251U5G4"/>
<reference evidence="2" key="2">
    <citation type="submission" date="2017-02" db="EMBL/GenBank/DDBJ databases">
        <title>Sunflower complete genome.</title>
        <authorList>
            <person name="Langlade N."/>
            <person name="Munos S."/>
        </authorList>
    </citation>
    <scope>NUCLEOTIDE SEQUENCE [LARGE SCALE GENOMIC DNA]</scope>
    <source>
        <tissue evidence="2">Leaves</tissue>
    </source>
</reference>
<protein>
    <submittedName>
        <fullName evidence="2">Uncharacterized protein</fullName>
    </submittedName>
</protein>
<evidence type="ECO:0000313" key="2">
    <source>
        <dbReference type="EMBL" id="OTG18597.1"/>
    </source>
</evidence>
<proteinExistence type="predicted"/>